<dbReference type="Pfam" id="PF07687">
    <property type="entry name" value="M20_dimer"/>
    <property type="match status" value="1"/>
</dbReference>
<evidence type="ECO:0000313" key="3">
    <source>
        <dbReference type="Proteomes" id="UP000437736"/>
    </source>
</evidence>
<proteinExistence type="predicted"/>
<dbReference type="PANTHER" id="PTHR11014:SF63">
    <property type="entry name" value="METALLOPEPTIDASE, PUTATIVE (AFU_ORTHOLOGUE AFUA_6G09600)-RELATED"/>
    <property type="match status" value="1"/>
</dbReference>
<organism evidence="2 3">
    <name type="scientific">Acidiferrimicrobium australe</name>
    <dbReference type="NCBI Taxonomy" id="2664430"/>
    <lineage>
        <taxon>Bacteria</taxon>
        <taxon>Bacillati</taxon>
        <taxon>Actinomycetota</taxon>
        <taxon>Acidimicrobiia</taxon>
        <taxon>Acidimicrobiales</taxon>
        <taxon>Acidimicrobiaceae</taxon>
        <taxon>Acidiferrimicrobium</taxon>
    </lineage>
</organism>
<dbReference type="InterPro" id="IPR011650">
    <property type="entry name" value="Peptidase_M20_dimer"/>
</dbReference>
<keyword evidence="3" id="KW-1185">Reference proteome</keyword>
<dbReference type="SUPFAM" id="SSF53187">
    <property type="entry name" value="Zn-dependent exopeptidases"/>
    <property type="match status" value="1"/>
</dbReference>
<evidence type="ECO:0000259" key="1">
    <source>
        <dbReference type="Pfam" id="PF07687"/>
    </source>
</evidence>
<name>A0ABW9QT83_9ACTN</name>
<dbReference type="NCBIfam" id="TIGR01891">
    <property type="entry name" value="amidohydrolases"/>
    <property type="match status" value="1"/>
</dbReference>
<sequence length="403" mass="42550">MTETAGASVPTEVDRSLLEEAGRLLDDTVALRRRIHAHPEVGNELPTTQQTILEALDGLGLQVATGEAVSSVVAVLDGDEPGPTTLLRGDMDALPMPEDTGLDFASEIDGRMHACGHDTHVAMLVGAARLLRQRRAQLRGRVVFMFQPGEEGHGGAKIMLDEGLLDRHGPIDRAFAIHAIANLPSGLVTTRGGTLMASADEFRVTVTGRGGHASMPHDAVDPVPVACEIVTALQAMMTRRIPAFDPAVLTVTRIQTGTAFNVIPEVAYCDGTVRAVSDASRDRVVEGLREVASHIAAAHRCTAEVDLVDNGYPVTVNDAAAATRTLGVATALLGERHVLAMPTPVMGAEDWSYVLQRVPGSMAFLGVARADDPDPAPNHSNRMLVDEPAMAHGVALHAAMALS</sequence>
<dbReference type="PIRSF" id="PIRSF005962">
    <property type="entry name" value="Pept_M20D_amidohydro"/>
    <property type="match status" value="1"/>
</dbReference>
<dbReference type="Gene3D" id="3.40.630.10">
    <property type="entry name" value="Zn peptidases"/>
    <property type="match status" value="1"/>
</dbReference>
<dbReference type="CDD" id="cd03886">
    <property type="entry name" value="M20_Acy1"/>
    <property type="match status" value="1"/>
</dbReference>
<comment type="caution">
    <text evidence="2">The sequence shown here is derived from an EMBL/GenBank/DDBJ whole genome shotgun (WGS) entry which is preliminary data.</text>
</comment>
<dbReference type="SUPFAM" id="SSF55031">
    <property type="entry name" value="Bacterial exopeptidase dimerisation domain"/>
    <property type="match status" value="1"/>
</dbReference>
<dbReference type="PANTHER" id="PTHR11014">
    <property type="entry name" value="PEPTIDASE M20 FAMILY MEMBER"/>
    <property type="match status" value="1"/>
</dbReference>
<dbReference type="Pfam" id="PF01546">
    <property type="entry name" value="Peptidase_M20"/>
    <property type="match status" value="1"/>
</dbReference>
<dbReference type="EMBL" id="WJHE01000334">
    <property type="protein sequence ID" value="MST32576.1"/>
    <property type="molecule type" value="Genomic_DNA"/>
</dbReference>
<dbReference type="Proteomes" id="UP000437736">
    <property type="component" value="Unassembled WGS sequence"/>
</dbReference>
<dbReference type="InterPro" id="IPR036264">
    <property type="entry name" value="Bact_exopeptidase_dim_dom"/>
</dbReference>
<protein>
    <submittedName>
        <fullName evidence="2">Amidohydrolase</fullName>
    </submittedName>
</protein>
<evidence type="ECO:0000313" key="2">
    <source>
        <dbReference type="EMBL" id="MST32576.1"/>
    </source>
</evidence>
<dbReference type="InterPro" id="IPR017439">
    <property type="entry name" value="Amidohydrolase"/>
</dbReference>
<gene>
    <name evidence="2" type="ORF">GHK86_07550</name>
</gene>
<accession>A0ABW9QT83</accession>
<feature type="domain" description="Peptidase M20 dimerisation" evidence="1">
    <location>
        <begin position="201"/>
        <end position="297"/>
    </location>
</feature>
<reference evidence="2 3" key="1">
    <citation type="submission" date="2019-11" db="EMBL/GenBank/DDBJ databases">
        <title>Acidiferrimicrobium australis gen. nov., sp. nov., an acidophilic and obligately heterotrophic, member of the Actinobacteria that catalyses dissimilatory oxido- reduction of iron isolated from metal-rich acidic water in Chile.</title>
        <authorList>
            <person name="Gonzalez D."/>
            <person name="Huber K."/>
            <person name="Hedrich S."/>
            <person name="Rojas-Villalobos C."/>
            <person name="Quatrini R."/>
            <person name="Dinamarca M.A."/>
            <person name="Schwarz A."/>
            <person name="Canales C."/>
            <person name="Nancucheo I."/>
        </authorList>
    </citation>
    <scope>NUCLEOTIDE SEQUENCE [LARGE SCALE GENOMIC DNA]</scope>
    <source>
        <strain evidence="2 3">USS-CCA1</strain>
    </source>
</reference>
<dbReference type="InterPro" id="IPR002933">
    <property type="entry name" value="Peptidase_M20"/>
</dbReference>
<dbReference type="Gene3D" id="3.30.70.360">
    <property type="match status" value="1"/>
</dbReference>